<accession>A0A6G0VT98</accession>
<protein>
    <recommendedName>
        <fullName evidence="5">Pre-C2HC domain-containing protein</fullName>
    </recommendedName>
</protein>
<keyword evidence="4" id="KW-1185">Reference proteome</keyword>
<name>A0A6G0VT98_APHCR</name>
<dbReference type="SUPFAM" id="SSF56219">
    <property type="entry name" value="DNase I-like"/>
    <property type="match status" value="1"/>
</dbReference>
<dbReference type="GO" id="GO:0003824">
    <property type="term" value="F:catalytic activity"/>
    <property type="evidence" value="ECO:0007669"/>
    <property type="project" value="InterPro"/>
</dbReference>
<dbReference type="Proteomes" id="UP000478052">
    <property type="component" value="Unassembled WGS sequence"/>
</dbReference>
<dbReference type="Pfam" id="PF14529">
    <property type="entry name" value="Exo_endo_phos_2"/>
    <property type="match status" value="1"/>
</dbReference>
<evidence type="ECO:0000313" key="3">
    <source>
        <dbReference type="EMBL" id="KAF0708474.1"/>
    </source>
</evidence>
<evidence type="ECO:0000259" key="1">
    <source>
        <dbReference type="Pfam" id="PF07530"/>
    </source>
</evidence>
<dbReference type="InterPro" id="IPR005135">
    <property type="entry name" value="Endo/exonuclease/phosphatase"/>
</dbReference>
<proteinExistence type="predicted"/>
<dbReference type="OrthoDB" id="6627393at2759"/>
<comment type="caution">
    <text evidence="3">The sequence shown here is derived from an EMBL/GenBank/DDBJ whole genome shotgun (WGS) entry which is preliminary data.</text>
</comment>
<dbReference type="InterPro" id="IPR036875">
    <property type="entry name" value="Znf_CCHC_sf"/>
</dbReference>
<dbReference type="Pfam" id="PF07530">
    <property type="entry name" value="PRE_C2HC"/>
    <property type="match status" value="1"/>
</dbReference>
<feature type="domain" description="Pre-C2HC" evidence="1">
    <location>
        <begin position="74"/>
        <end position="135"/>
    </location>
</feature>
<dbReference type="PANTHER" id="PTHR33273:SF4">
    <property type="entry name" value="ENDONUCLEASE_EXONUCLEASE_PHOSPHATASE DOMAIN-CONTAINING PROTEIN"/>
    <property type="match status" value="1"/>
</dbReference>
<reference evidence="3 4" key="1">
    <citation type="submission" date="2019-08" db="EMBL/GenBank/DDBJ databases">
        <title>Whole genome of Aphis craccivora.</title>
        <authorList>
            <person name="Voronova N.V."/>
            <person name="Shulinski R.S."/>
            <person name="Bandarenka Y.V."/>
            <person name="Zhorov D.G."/>
            <person name="Warner D."/>
        </authorList>
    </citation>
    <scope>NUCLEOTIDE SEQUENCE [LARGE SCALE GENOMIC DNA]</scope>
    <source>
        <strain evidence="3">180601</strain>
        <tissue evidence="3">Whole Body</tissue>
    </source>
</reference>
<dbReference type="EMBL" id="VUJU01012177">
    <property type="protein sequence ID" value="KAF0708474.1"/>
    <property type="molecule type" value="Genomic_DNA"/>
</dbReference>
<organism evidence="3 4">
    <name type="scientific">Aphis craccivora</name>
    <name type="common">Cowpea aphid</name>
    <dbReference type="NCBI Taxonomy" id="307492"/>
    <lineage>
        <taxon>Eukaryota</taxon>
        <taxon>Metazoa</taxon>
        <taxon>Ecdysozoa</taxon>
        <taxon>Arthropoda</taxon>
        <taxon>Hexapoda</taxon>
        <taxon>Insecta</taxon>
        <taxon>Pterygota</taxon>
        <taxon>Neoptera</taxon>
        <taxon>Paraneoptera</taxon>
        <taxon>Hemiptera</taxon>
        <taxon>Sternorrhyncha</taxon>
        <taxon>Aphidomorpha</taxon>
        <taxon>Aphidoidea</taxon>
        <taxon>Aphididae</taxon>
        <taxon>Aphidini</taxon>
        <taxon>Aphis</taxon>
        <taxon>Aphis</taxon>
    </lineage>
</organism>
<feature type="domain" description="Endonuclease/exonuclease/phosphatase" evidence="2">
    <location>
        <begin position="299"/>
        <end position="408"/>
    </location>
</feature>
<dbReference type="GO" id="GO:0003676">
    <property type="term" value="F:nucleic acid binding"/>
    <property type="evidence" value="ECO:0007669"/>
    <property type="project" value="InterPro"/>
</dbReference>
<dbReference type="AlphaFoldDB" id="A0A6G0VT98"/>
<dbReference type="InterPro" id="IPR036691">
    <property type="entry name" value="Endo/exonu/phosph_ase_sf"/>
</dbReference>
<sequence length="563" mass="64663">MDTEATQSITNVDNIILKIPPLFVINITQFTEFRQEISKTILNGFTATARSNKIKINAERRKRDIGNNKEPATKELIELNFPVKSVTRLTNKDKTPTPLIAVQLYNSPISPDIFKLDKLFNCIIITEQRRKSKDPLQCTNCQRYGHIHKSCKLNPRCVKCNGPHHYTKCNKNTEEPPICVNCNEPHPANYKGCKYFKNIMNQKSTNAQKYTRTESQPLKNVIKQNTINHPPETSNITSYADIAKGKSKSSHTTDRDSIHSSGGVAILIKKSIKHRQATIPKMINLKAIAIILSTDRHEIKVISAYNPPNKRIQSKDLAELFNEKPTILLGDLNSKHQNCGCQKTNPNGIRLLKISSEQRIIISPPSQPTFQRPGRQPDILDIVLISNLPIDLHHLVLDELDSDHVPVISTLYEQTKSNHKIQKLFNAPIIWEAFRENLDKNLNNHKRYQNIDDITKSIEHITETIKTSITHAQIKPKKHIKVKHSDDSLPFYVQNLIKDKHKARKIWQRTRSEGVKRKLNQLTRRVKWELDTLRFNFYRAYLGKVNPNDSSLWLATKRILKGT</sequence>
<evidence type="ECO:0000313" key="4">
    <source>
        <dbReference type="Proteomes" id="UP000478052"/>
    </source>
</evidence>
<dbReference type="SUPFAM" id="SSF57756">
    <property type="entry name" value="Retrovirus zinc finger-like domains"/>
    <property type="match status" value="1"/>
</dbReference>
<dbReference type="InterPro" id="IPR006579">
    <property type="entry name" value="Pre_C2HC_dom"/>
</dbReference>
<gene>
    <name evidence="3" type="ORF">FWK35_00033073</name>
</gene>
<evidence type="ECO:0008006" key="5">
    <source>
        <dbReference type="Google" id="ProtNLM"/>
    </source>
</evidence>
<dbReference type="Gene3D" id="3.60.10.10">
    <property type="entry name" value="Endonuclease/exonuclease/phosphatase"/>
    <property type="match status" value="1"/>
</dbReference>
<dbReference type="PANTHER" id="PTHR33273">
    <property type="entry name" value="DOMAIN-CONTAINING PROTEIN, PUTATIVE-RELATED"/>
    <property type="match status" value="1"/>
</dbReference>
<evidence type="ECO:0000259" key="2">
    <source>
        <dbReference type="Pfam" id="PF14529"/>
    </source>
</evidence>
<dbReference type="GO" id="GO:0008270">
    <property type="term" value="F:zinc ion binding"/>
    <property type="evidence" value="ECO:0007669"/>
    <property type="project" value="InterPro"/>
</dbReference>